<dbReference type="RefSeq" id="WP_377765640.1">
    <property type="nucleotide sequence ID" value="NZ_JBHULB010000006.1"/>
</dbReference>
<evidence type="ECO:0000313" key="1">
    <source>
        <dbReference type="EMBL" id="MFD2586012.1"/>
    </source>
</evidence>
<protein>
    <recommendedName>
        <fullName evidence="3">Cupin 2 conserved barrel domain-containing protein</fullName>
    </recommendedName>
</protein>
<evidence type="ECO:0000313" key="2">
    <source>
        <dbReference type="Proteomes" id="UP001597526"/>
    </source>
</evidence>
<dbReference type="Gene3D" id="2.60.120.10">
    <property type="entry name" value="Jelly Rolls"/>
    <property type="match status" value="1"/>
</dbReference>
<organism evidence="1 2">
    <name type="scientific">Croceitalea marina</name>
    <dbReference type="NCBI Taxonomy" id="1775166"/>
    <lineage>
        <taxon>Bacteria</taxon>
        <taxon>Pseudomonadati</taxon>
        <taxon>Bacteroidota</taxon>
        <taxon>Flavobacteriia</taxon>
        <taxon>Flavobacteriales</taxon>
        <taxon>Flavobacteriaceae</taxon>
        <taxon>Croceitalea</taxon>
    </lineage>
</organism>
<evidence type="ECO:0008006" key="3">
    <source>
        <dbReference type="Google" id="ProtNLM"/>
    </source>
</evidence>
<dbReference type="EMBL" id="JBHULB010000006">
    <property type="protein sequence ID" value="MFD2586012.1"/>
    <property type="molecule type" value="Genomic_DNA"/>
</dbReference>
<gene>
    <name evidence="1" type="ORF">ACFSQJ_03675</name>
</gene>
<reference evidence="2" key="1">
    <citation type="journal article" date="2019" name="Int. J. Syst. Evol. Microbiol.">
        <title>The Global Catalogue of Microorganisms (GCM) 10K type strain sequencing project: providing services to taxonomists for standard genome sequencing and annotation.</title>
        <authorList>
            <consortium name="The Broad Institute Genomics Platform"/>
            <consortium name="The Broad Institute Genome Sequencing Center for Infectious Disease"/>
            <person name="Wu L."/>
            <person name="Ma J."/>
        </authorList>
    </citation>
    <scope>NUCLEOTIDE SEQUENCE [LARGE SCALE GENOMIC DNA]</scope>
    <source>
        <strain evidence="2">KCTC 52368</strain>
    </source>
</reference>
<proteinExistence type="predicted"/>
<dbReference type="SUPFAM" id="SSF51182">
    <property type="entry name" value="RmlC-like cupins"/>
    <property type="match status" value="1"/>
</dbReference>
<dbReference type="Proteomes" id="UP001597526">
    <property type="component" value="Unassembled WGS sequence"/>
</dbReference>
<name>A0ABW5MRY0_9FLAO</name>
<accession>A0ABW5MRY0</accession>
<dbReference type="InterPro" id="IPR011051">
    <property type="entry name" value="RmlC_Cupin_sf"/>
</dbReference>
<comment type="caution">
    <text evidence="1">The sequence shown here is derived from an EMBL/GenBank/DDBJ whole genome shotgun (WGS) entry which is preliminary data.</text>
</comment>
<sequence length="107" mass="12805">MTELLIHFRESEWEYPKKGVAQKVYSFGGRQLRLVRFDDGFREEYWCQTGHVGYVLEGEMVIDFEDRLEYYKKGDGLWIEEGSGQKHCLFIPKNKFVELILFETKNQ</sequence>
<dbReference type="InterPro" id="IPR014710">
    <property type="entry name" value="RmlC-like_jellyroll"/>
</dbReference>
<keyword evidence="2" id="KW-1185">Reference proteome</keyword>